<accession>F2EKF4</accession>
<dbReference type="AlphaFoldDB" id="F2EKF4"/>
<name>F2EKF4_HORVV</name>
<evidence type="ECO:0000313" key="1">
    <source>
        <dbReference type="EMBL" id="BAK07826.1"/>
    </source>
</evidence>
<proteinExistence type="evidence at transcript level"/>
<dbReference type="EMBL" id="AK376631">
    <property type="protein sequence ID" value="BAK07826.1"/>
    <property type="molecule type" value="mRNA"/>
</dbReference>
<sequence>MPKEGNNIQPILQGKPRFLAWGRRWGPRRVGVGYEMEAIRGRLQEEARVGEVGCVNQRKLGWTTHVPFLSGRTETFLFWAVARYC</sequence>
<reference evidence="1" key="1">
    <citation type="journal article" date="2011" name="Plant Physiol.">
        <title>Comprehensive sequence analysis of 24,783 barley full-length cDNAs derived from 12 clone libraries.</title>
        <authorList>
            <person name="Matsumoto T."/>
            <person name="Tanaka T."/>
            <person name="Sakai H."/>
            <person name="Amano N."/>
            <person name="Kanamori H."/>
            <person name="Kurita K."/>
            <person name="Kikuta A."/>
            <person name="Kamiya K."/>
            <person name="Yamamoto M."/>
            <person name="Ikawa H."/>
            <person name="Fujii N."/>
            <person name="Hori K."/>
            <person name="Itoh T."/>
            <person name="Sato K."/>
        </authorList>
    </citation>
    <scope>NUCLEOTIDE SEQUENCE</scope>
    <source>
        <tissue evidence="1">Flower</tissue>
    </source>
</reference>
<protein>
    <submittedName>
        <fullName evidence="1">Predicted protein</fullName>
    </submittedName>
</protein>
<organism evidence="1">
    <name type="scientific">Hordeum vulgare subsp. vulgare</name>
    <name type="common">Domesticated barley</name>
    <dbReference type="NCBI Taxonomy" id="112509"/>
    <lineage>
        <taxon>Eukaryota</taxon>
        <taxon>Viridiplantae</taxon>
        <taxon>Streptophyta</taxon>
        <taxon>Embryophyta</taxon>
        <taxon>Tracheophyta</taxon>
        <taxon>Spermatophyta</taxon>
        <taxon>Magnoliopsida</taxon>
        <taxon>Liliopsida</taxon>
        <taxon>Poales</taxon>
        <taxon>Poaceae</taxon>
        <taxon>BOP clade</taxon>
        <taxon>Pooideae</taxon>
        <taxon>Triticodae</taxon>
        <taxon>Triticeae</taxon>
        <taxon>Hordeinae</taxon>
        <taxon>Hordeum</taxon>
    </lineage>
</organism>